<sequence length="74" mass="8083">MSNTIDDLRQLGFASTVWAGIARWCNIHVSSLGSVIENMFDPFSILSTNPTTSFPFCSSSTTKRRLSPVALVDS</sequence>
<reference evidence="1 2" key="2">
    <citation type="journal article" date="2022" name="Mol. Ecol. Resour.">
        <title>The genomes of chicory, endive, great burdock and yacon provide insights into Asteraceae paleo-polyploidization history and plant inulin production.</title>
        <authorList>
            <person name="Fan W."/>
            <person name="Wang S."/>
            <person name="Wang H."/>
            <person name="Wang A."/>
            <person name="Jiang F."/>
            <person name="Liu H."/>
            <person name="Zhao H."/>
            <person name="Xu D."/>
            <person name="Zhang Y."/>
        </authorList>
    </citation>
    <scope>NUCLEOTIDE SEQUENCE [LARGE SCALE GENOMIC DNA]</scope>
    <source>
        <strain evidence="2">cv. Yunnan</strain>
        <tissue evidence="1">Leaves</tissue>
    </source>
</reference>
<dbReference type="EMBL" id="CM042021">
    <property type="protein sequence ID" value="KAI3819187.1"/>
    <property type="molecule type" value="Genomic_DNA"/>
</dbReference>
<protein>
    <submittedName>
        <fullName evidence="1">Uncharacterized protein</fullName>
    </submittedName>
</protein>
<name>A0ACB9JFR1_9ASTR</name>
<reference evidence="2" key="1">
    <citation type="journal article" date="2022" name="Mol. Ecol. Resour.">
        <title>The genomes of chicory, endive, great burdock and yacon provide insights into Asteraceae palaeo-polyploidization history and plant inulin production.</title>
        <authorList>
            <person name="Fan W."/>
            <person name="Wang S."/>
            <person name="Wang H."/>
            <person name="Wang A."/>
            <person name="Jiang F."/>
            <person name="Liu H."/>
            <person name="Zhao H."/>
            <person name="Xu D."/>
            <person name="Zhang Y."/>
        </authorList>
    </citation>
    <scope>NUCLEOTIDE SEQUENCE [LARGE SCALE GENOMIC DNA]</scope>
    <source>
        <strain evidence="2">cv. Yunnan</strain>
    </source>
</reference>
<accession>A0ACB9JFR1</accession>
<keyword evidence="2" id="KW-1185">Reference proteome</keyword>
<proteinExistence type="predicted"/>
<dbReference type="Proteomes" id="UP001056120">
    <property type="component" value="Linkage Group LG04"/>
</dbReference>
<organism evidence="1 2">
    <name type="scientific">Smallanthus sonchifolius</name>
    <dbReference type="NCBI Taxonomy" id="185202"/>
    <lineage>
        <taxon>Eukaryota</taxon>
        <taxon>Viridiplantae</taxon>
        <taxon>Streptophyta</taxon>
        <taxon>Embryophyta</taxon>
        <taxon>Tracheophyta</taxon>
        <taxon>Spermatophyta</taxon>
        <taxon>Magnoliopsida</taxon>
        <taxon>eudicotyledons</taxon>
        <taxon>Gunneridae</taxon>
        <taxon>Pentapetalae</taxon>
        <taxon>asterids</taxon>
        <taxon>campanulids</taxon>
        <taxon>Asterales</taxon>
        <taxon>Asteraceae</taxon>
        <taxon>Asteroideae</taxon>
        <taxon>Heliantheae alliance</taxon>
        <taxon>Millerieae</taxon>
        <taxon>Smallanthus</taxon>
    </lineage>
</organism>
<evidence type="ECO:0000313" key="1">
    <source>
        <dbReference type="EMBL" id="KAI3819187.1"/>
    </source>
</evidence>
<gene>
    <name evidence="1" type="ORF">L1987_13012</name>
</gene>
<comment type="caution">
    <text evidence="1">The sequence shown here is derived from an EMBL/GenBank/DDBJ whole genome shotgun (WGS) entry which is preliminary data.</text>
</comment>
<evidence type="ECO:0000313" key="2">
    <source>
        <dbReference type="Proteomes" id="UP001056120"/>
    </source>
</evidence>